<dbReference type="Proteomes" id="UP000447434">
    <property type="component" value="Chromosome 17"/>
</dbReference>
<reference evidence="3" key="1">
    <citation type="journal article" date="2020" name="Nat. Commun.">
        <title>Genome sequence of the cluster root forming white lupin.</title>
        <authorList>
            <person name="Hufnagel B."/>
            <person name="Marques A."/>
            <person name="Soriano A."/>
            <person name="Marques L."/>
            <person name="Divol F."/>
            <person name="Doumas P."/>
            <person name="Sallet E."/>
            <person name="Mancinotti D."/>
            <person name="Carrere S."/>
            <person name="Marande W."/>
            <person name="Arribat S."/>
            <person name="Keller J."/>
            <person name="Huneau C."/>
            <person name="Blein T."/>
            <person name="Aime D."/>
            <person name="Laguerre M."/>
            <person name="Taylor J."/>
            <person name="Schubert V."/>
            <person name="Nelson M."/>
            <person name="Geu-Flores F."/>
            <person name="Crespi M."/>
            <person name="Gallardo-Guerrero K."/>
            <person name="Delaux P.-M."/>
            <person name="Salse J."/>
            <person name="Berges H."/>
            <person name="Guyot R."/>
            <person name="Gouzy J."/>
            <person name="Peret B."/>
        </authorList>
    </citation>
    <scope>NUCLEOTIDE SEQUENCE [LARGE SCALE GENOMIC DNA]</scope>
    <source>
        <strain evidence="3">cv. Amiga</strain>
    </source>
</reference>
<organism evidence="2 3">
    <name type="scientific">Lupinus albus</name>
    <name type="common">White lupine</name>
    <name type="synonym">Lupinus termis</name>
    <dbReference type="NCBI Taxonomy" id="3870"/>
    <lineage>
        <taxon>Eukaryota</taxon>
        <taxon>Viridiplantae</taxon>
        <taxon>Streptophyta</taxon>
        <taxon>Embryophyta</taxon>
        <taxon>Tracheophyta</taxon>
        <taxon>Spermatophyta</taxon>
        <taxon>Magnoliopsida</taxon>
        <taxon>eudicotyledons</taxon>
        <taxon>Gunneridae</taxon>
        <taxon>Pentapetalae</taxon>
        <taxon>rosids</taxon>
        <taxon>fabids</taxon>
        <taxon>Fabales</taxon>
        <taxon>Fabaceae</taxon>
        <taxon>Papilionoideae</taxon>
        <taxon>50 kb inversion clade</taxon>
        <taxon>genistoids sensu lato</taxon>
        <taxon>core genistoids</taxon>
        <taxon>Genisteae</taxon>
        <taxon>Lupinus</taxon>
    </lineage>
</organism>
<feature type="domain" description="Tf2-1-like SH3-like" evidence="1">
    <location>
        <begin position="6"/>
        <end position="71"/>
    </location>
</feature>
<dbReference type="PANTHER" id="PTHR46148:SF60">
    <property type="entry name" value="CHROMO DOMAIN-CONTAINING PROTEIN"/>
    <property type="match status" value="1"/>
</dbReference>
<evidence type="ECO:0000259" key="1">
    <source>
        <dbReference type="Pfam" id="PF24626"/>
    </source>
</evidence>
<evidence type="ECO:0000313" key="2">
    <source>
        <dbReference type="EMBL" id="KAE9596023.1"/>
    </source>
</evidence>
<dbReference type="Pfam" id="PF24626">
    <property type="entry name" value="SH3_Tf2-1"/>
    <property type="match status" value="1"/>
</dbReference>
<name>A0A6A4NUP3_LUPAL</name>
<gene>
    <name evidence="2" type="ORF">Lalb_Chr17g0344901</name>
</gene>
<evidence type="ECO:0000313" key="3">
    <source>
        <dbReference type="Proteomes" id="UP000447434"/>
    </source>
</evidence>
<comment type="caution">
    <text evidence="2">The sequence shown here is derived from an EMBL/GenBank/DDBJ whole genome shotgun (WGS) entry which is preliminary data.</text>
</comment>
<accession>A0A6A4NUP3</accession>
<protein>
    <recommendedName>
        <fullName evidence="1">Tf2-1-like SH3-like domain-containing protein</fullName>
    </recommendedName>
</protein>
<dbReference type="OrthoDB" id="1600023at2759"/>
<dbReference type="AlphaFoldDB" id="A0A6A4NUP3"/>
<dbReference type="InterPro" id="IPR056924">
    <property type="entry name" value="SH3_Tf2-1"/>
</dbReference>
<sequence>MEFNEGDHVFMRLVPTIGIGRVLKSRKLTLRFIGPYQILKRIGSVAYRVTLPSLLSNLHNVFHVSQLRKYIGDPPQVVEPD</sequence>
<proteinExistence type="predicted"/>
<dbReference type="EMBL" id="WOCE01000017">
    <property type="protein sequence ID" value="KAE9596023.1"/>
    <property type="molecule type" value="Genomic_DNA"/>
</dbReference>
<keyword evidence="3" id="KW-1185">Reference proteome</keyword>
<dbReference type="PANTHER" id="PTHR46148">
    <property type="entry name" value="CHROMO DOMAIN-CONTAINING PROTEIN"/>
    <property type="match status" value="1"/>
</dbReference>